<evidence type="ECO:0000256" key="1">
    <source>
        <dbReference type="ARBA" id="ARBA00001561"/>
    </source>
</evidence>
<protein>
    <recommendedName>
        <fullName evidence="2">N-acetylmuramoyl-L-alanine amidase</fullName>
        <ecNumber evidence="2">3.5.1.28</ecNumber>
    </recommendedName>
</protein>
<dbReference type="SUPFAM" id="SSF55846">
    <property type="entry name" value="N-acetylmuramoyl-L-alanine amidase-like"/>
    <property type="match status" value="1"/>
</dbReference>
<sequence>MCEGKEIREDKTTPKAENSPAAEKPASQMEERGILDQVSDWWKDFDLWDWGESGGTVKKEQPPTVQKSEGKSTTIVEEPNIEKKERECECYCGEKEISAEELKEMVIAMRKATFDDAGENFYKWNKDNLFTAGHEQFTDKSYSKFAEVLNKTFTKYDITSCIRKIHFLAQCYHETGAFMRSVEGSSKDKFWYDPYRGRGFIHLTLSGNYKKFKDDSGYDVITNPKIVSTDIEAAAKSSGWYWKYNDMGNINPFADQDSIFDTSRLVNKPNATKSSSINGYNQRVNAVNALKTVFKYPQSCCNLGKKDEAKEKTPCPSGLKECICLDAFTIEDGFIKHSRVTKNHVIVIEQTNFKDSKSSIQKIILHRTAGGTTQACINAFKSGRKNKKEGIDHYGTHFIVGKDGVITQTANLSKVTWHCAGWNSKSVGIEVVGFAIDKNGKPTLGLKGQSPVVGWEDLTDEQAKSVACLVKALLNYYSLDKSKIDCHEHLAPKEKGEGQIVFNAIKDYL</sequence>
<dbReference type="InterPro" id="IPR002502">
    <property type="entry name" value="Amidase_domain"/>
</dbReference>
<evidence type="ECO:0000256" key="4">
    <source>
        <dbReference type="ARBA" id="ARBA00023316"/>
    </source>
</evidence>
<evidence type="ECO:0000256" key="2">
    <source>
        <dbReference type="ARBA" id="ARBA00011901"/>
    </source>
</evidence>
<proteinExistence type="predicted"/>
<dbReference type="RefSeq" id="WP_191181509.1">
    <property type="nucleotide sequence ID" value="NZ_JACXXP010000055.1"/>
</dbReference>
<evidence type="ECO:0000256" key="5">
    <source>
        <dbReference type="SAM" id="MobiDB-lite"/>
    </source>
</evidence>
<dbReference type="InterPro" id="IPR036505">
    <property type="entry name" value="Amidase/PGRP_sf"/>
</dbReference>
<dbReference type="SMART" id="SM00644">
    <property type="entry name" value="Ami_2"/>
    <property type="match status" value="1"/>
</dbReference>
<keyword evidence="4" id="KW-0961">Cell wall biogenesis/degradation</keyword>
<dbReference type="Gene3D" id="3.40.80.10">
    <property type="entry name" value="Peptidoglycan recognition protein-like"/>
    <property type="match status" value="1"/>
</dbReference>
<comment type="catalytic activity">
    <reaction evidence="1">
        <text>Hydrolyzes the link between N-acetylmuramoyl residues and L-amino acid residues in certain cell-wall glycopeptides.</text>
        <dbReference type="EC" id="3.5.1.28"/>
    </reaction>
</comment>
<dbReference type="PANTHER" id="PTHR30417">
    <property type="entry name" value="N-ACETYLMURAMOYL-L-ALANINE AMIDASE AMID"/>
    <property type="match status" value="1"/>
</dbReference>
<evidence type="ECO:0000313" key="7">
    <source>
        <dbReference type="EMBL" id="MBD3907160.1"/>
    </source>
</evidence>
<reference evidence="8" key="1">
    <citation type="submission" date="2023-07" db="EMBL/GenBank/DDBJ databases">
        <title>Description of novel Chryseobacterium sp. strain C-2.</title>
        <authorList>
            <person name="Saticioglu I.B."/>
        </authorList>
    </citation>
    <scope>NUCLEOTIDE SEQUENCE [LARGE SCALE GENOMIC DNA]</scope>
    <source>
        <strain evidence="8">C-2</strain>
    </source>
</reference>
<dbReference type="Gene3D" id="1.10.530.10">
    <property type="match status" value="1"/>
</dbReference>
<dbReference type="Pfam" id="PF01510">
    <property type="entry name" value="Amidase_2"/>
    <property type="match status" value="1"/>
</dbReference>
<accession>A0ABR8MF87</accession>
<feature type="region of interest" description="Disordered" evidence="5">
    <location>
        <begin position="1"/>
        <end position="32"/>
    </location>
</feature>
<keyword evidence="8" id="KW-1185">Reference proteome</keyword>
<dbReference type="EMBL" id="JACXXP010000055">
    <property type="protein sequence ID" value="MBD3907160.1"/>
    <property type="molecule type" value="Genomic_DNA"/>
</dbReference>
<name>A0ABR8MF87_9FLAO</name>
<feature type="domain" description="N-acetylmuramoyl-L-alanine amidase" evidence="6">
    <location>
        <begin position="351"/>
        <end position="498"/>
    </location>
</feature>
<feature type="region of interest" description="Disordered" evidence="5">
    <location>
        <begin position="53"/>
        <end position="79"/>
    </location>
</feature>
<evidence type="ECO:0000259" key="6">
    <source>
        <dbReference type="SMART" id="SM00644"/>
    </source>
</evidence>
<evidence type="ECO:0000313" key="8">
    <source>
        <dbReference type="Proteomes" id="UP000603715"/>
    </source>
</evidence>
<dbReference type="EC" id="3.5.1.28" evidence="2"/>
<comment type="caution">
    <text evidence="7">The sequence shown here is derived from an EMBL/GenBank/DDBJ whole genome shotgun (WGS) entry which is preliminary data.</text>
</comment>
<evidence type="ECO:0000256" key="3">
    <source>
        <dbReference type="ARBA" id="ARBA00022801"/>
    </source>
</evidence>
<dbReference type="InterPro" id="IPR051206">
    <property type="entry name" value="NAMLAA_amidase_2"/>
</dbReference>
<feature type="compositionally biased region" description="Polar residues" evidence="5">
    <location>
        <begin position="63"/>
        <end position="75"/>
    </location>
</feature>
<dbReference type="PANTHER" id="PTHR30417:SF1">
    <property type="entry name" value="N-ACETYLMURAMOYL-L-ALANINE AMIDASE AMID"/>
    <property type="match status" value="1"/>
</dbReference>
<dbReference type="SUPFAM" id="SSF53955">
    <property type="entry name" value="Lysozyme-like"/>
    <property type="match status" value="1"/>
</dbReference>
<dbReference type="Proteomes" id="UP000603715">
    <property type="component" value="Unassembled WGS sequence"/>
</dbReference>
<feature type="compositionally biased region" description="Basic and acidic residues" evidence="5">
    <location>
        <begin position="1"/>
        <end position="14"/>
    </location>
</feature>
<gene>
    <name evidence="7" type="ORF">IEW27_21555</name>
</gene>
<dbReference type="CDD" id="cd06583">
    <property type="entry name" value="PGRP"/>
    <property type="match status" value="1"/>
</dbReference>
<organism evidence="7 8">
    <name type="scientific">Chryseobacterium muglaense</name>
    <dbReference type="NCBI Taxonomy" id="2893752"/>
    <lineage>
        <taxon>Bacteria</taxon>
        <taxon>Pseudomonadati</taxon>
        <taxon>Bacteroidota</taxon>
        <taxon>Flavobacteriia</taxon>
        <taxon>Flavobacteriales</taxon>
        <taxon>Weeksellaceae</taxon>
        <taxon>Chryseobacterium group</taxon>
        <taxon>Chryseobacterium</taxon>
    </lineage>
</organism>
<dbReference type="InterPro" id="IPR023346">
    <property type="entry name" value="Lysozyme-like_dom_sf"/>
</dbReference>
<keyword evidence="3" id="KW-0378">Hydrolase</keyword>